<evidence type="ECO:0000313" key="3">
    <source>
        <dbReference type="Proteomes" id="UP000247409"/>
    </source>
</evidence>
<organism evidence="2 3">
    <name type="scientific">Gracilariopsis chorda</name>
    <dbReference type="NCBI Taxonomy" id="448386"/>
    <lineage>
        <taxon>Eukaryota</taxon>
        <taxon>Rhodophyta</taxon>
        <taxon>Florideophyceae</taxon>
        <taxon>Rhodymeniophycidae</taxon>
        <taxon>Gracilariales</taxon>
        <taxon>Gracilariaceae</taxon>
        <taxon>Gracilariopsis</taxon>
    </lineage>
</organism>
<comment type="caution">
    <text evidence="2">The sequence shown here is derived from an EMBL/GenBank/DDBJ whole genome shotgun (WGS) entry which is preliminary data.</text>
</comment>
<proteinExistence type="predicted"/>
<keyword evidence="3" id="KW-1185">Reference proteome</keyword>
<evidence type="ECO:0000313" key="2">
    <source>
        <dbReference type="EMBL" id="PXF40874.1"/>
    </source>
</evidence>
<evidence type="ECO:0000256" key="1">
    <source>
        <dbReference type="SAM" id="MobiDB-lite"/>
    </source>
</evidence>
<accession>A0A2V3IFM1</accession>
<name>A0A2V3IFM1_9FLOR</name>
<sequence length="194" mass="21884">MSAAQLSRRIRSTFIKDRERPAHACSFGNKGGPMDARRWDGRPAEACLKQWVKVRREATKFKDARDRVPAMELTGNPDDDVLDHCAQLIYSEGGRVVSHLYDCIRHPDYYIKKPFPFFAAYQLLSSKNTLLDAVGATKEDSEGKDEREESVKVKKKNARPLGVKAAKKQKPIKHHEPSSVEKSASDMSISVSRI</sequence>
<reference evidence="2 3" key="1">
    <citation type="journal article" date="2018" name="Mol. Biol. Evol.">
        <title>Analysis of the draft genome of the red seaweed Gracilariopsis chorda provides insights into genome size evolution in Rhodophyta.</title>
        <authorList>
            <person name="Lee J."/>
            <person name="Yang E.C."/>
            <person name="Graf L."/>
            <person name="Yang J.H."/>
            <person name="Qiu H."/>
            <person name="Zel Zion U."/>
            <person name="Chan C.X."/>
            <person name="Stephens T.G."/>
            <person name="Weber A.P.M."/>
            <person name="Boo G.H."/>
            <person name="Boo S.M."/>
            <person name="Kim K.M."/>
            <person name="Shin Y."/>
            <person name="Jung M."/>
            <person name="Lee S.J."/>
            <person name="Yim H.S."/>
            <person name="Lee J.H."/>
            <person name="Bhattacharya D."/>
            <person name="Yoon H.S."/>
        </authorList>
    </citation>
    <scope>NUCLEOTIDE SEQUENCE [LARGE SCALE GENOMIC DNA]</scope>
    <source>
        <strain evidence="2 3">SKKU-2015</strain>
        <tissue evidence="2">Whole body</tissue>
    </source>
</reference>
<dbReference type="Proteomes" id="UP000247409">
    <property type="component" value="Unassembled WGS sequence"/>
</dbReference>
<feature type="region of interest" description="Disordered" evidence="1">
    <location>
        <begin position="137"/>
        <end position="194"/>
    </location>
</feature>
<dbReference type="EMBL" id="NBIV01000255">
    <property type="protein sequence ID" value="PXF40874.1"/>
    <property type="molecule type" value="Genomic_DNA"/>
</dbReference>
<dbReference type="AlphaFoldDB" id="A0A2V3IFM1"/>
<gene>
    <name evidence="2" type="ORF">BWQ96_09419</name>
</gene>
<feature type="compositionally biased region" description="Basic and acidic residues" evidence="1">
    <location>
        <begin position="137"/>
        <end position="152"/>
    </location>
</feature>
<feature type="compositionally biased region" description="Polar residues" evidence="1">
    <location>
        <begin position="180"/>
        <end position="194"/>
    </location>
</feature>
<protein>
    <submittedName>
        <fullName evidence="2">Uncharacterized protein</fullName>
    </submittedName>
</protein>